<keyword evidence="6 8" id="KW-0472">Membrane</keyword>
<dbReference type="EMBL" id="BAAAUG010000159">
    <property type="protein sequence ID" value="GAA3140310.1"/>
    <property type="molecule type" value="Genomic_DNA"/>
</dbReference>
<evidence type="ECO:0000256" key="7">
    <source>
        <dbReference type="SAM" id="MobiDB-lite"/>
    </source>
</evidence>
<dbReference type="InterPro" id="IPR036259">
    <property type="entry name" value="MFS_trans_sf"/>
</dbReference>
<dbReference type="SUPFAM" id="SSF103473">
    <property type="entry name" value="MFS general substrate transporter"/>
    <property type="match status" value="1"/>
</dbReference>
<proteinExistence type="predicted"/>
<comment type="subcellular location">
    <subcellularLocation>
        <location evidence="1">Cell membrane</location>
        <topology evidence="1">Multi-pass membrane protein</topology>
    </subcellularLocation>
</comment>
<keyword evidence="10" id="KW-1185">Reference proteome</keyword>
<dbReference type="Proteomes" id="UP001501637">
    <property type="component" value="Unassembled WGS sequence"/>
</dbReference>
<evidence type="ECO:0000256" key="3">
    <source>
        <dbReference type="ARBA" id="ARBA00022475"/>
    </source>
</evidence>
<feature type="transmembrane region" description="Helical" evidence="8">
    <location>
        <begin position="20"/>
        <end position="41"/>
    </location>
</feature>
<evidence type="ECO:0000256" key="2">
    <source>
        <dbReference type="ARBA" id="ARBA00022448"/>
    </source>
</evidence>
<sequence length="429" mass="44789">MTTVAEERSPLRSWQFRRVIAAEFTSSIGTQMTTLALPWFVLMTTGSPARMGLVFLIQILPVPLLAMPAGLLVARWGARRVTIAGDLSSALLTAAVPTLYVADMLPFWALLVIVALIGCVASAYLSAQRMLLTESIGLDEGVVTAGNALFETATSTARLVGPAVAGFLIAQFGALNVLWIDAASFAVSAALLVGLPRHTPASEPSSSHHMADGVRYLFRDRVLRTLAFAALGYGMLMPVVMLALPVLAKNRYDADPHVAGWLLAAWGGGTALGTVVVARLARRCTPVRLAAAGGVGAAVVLWFLPWDQPVTTLAVTVAAGCMFLPAVTAPAVALMMLRPPEHLRPHVVPVFGAAVFVASPIAYGVAGVLFEHLAVSTVLTAVAVGASLCALLLLGLARRTEPGPEAGGPSAARPTVGGTDLTTTHQQER</sequence>
<feature type="transmembrane region" description="Helical" evidence="8">
    <location>
        <begin position="287"/>
        <end position="304"/>
    </location>
</feature>
<keyword evidence="4 8" id="KW-0812">Transmembrane</keyword>
<dbReference type="CDD" id="cd06173">
    <property type="entry name" value="MFS_MefA_like"/>
    <property type="match status" value="1"/>
</dbReference>
<feature type="transmembrane region" description="Helical" evidence="8">
    <location>
        <begin position="53"/>
        <end position="74"/>
    </location>
</feature>
<evidence type="ECO:0000256" key="1">
    <source>
        <dbReference type="ARBA" id="ARBA00004651"/>
    </source>
</evidence>
<feature type="transmembrane region" description="Helical" evidence="8">
    <location>
        <begin position="347"/>
        <end position="366"/>
    </location>
</feature>
<protein>
    <submittedName>
        <fullName evidence="9">MFS transporter</fullName>
    </submittedName>
</protein>
<reference evidence="10" key="1">
    <citation type="journal article" date="2019" name="Int. J. Syst. Evol. Microbiol.">
        <title>The Global Catalogue of Microorganisms (GCM) 10K type strain sequencing project: providing services to taxonomists for standard genome sequencing and annotation.</title>
        <authorList>
            <consortium name="The Broad Institute Genomics Platform"/>
            <consortium name="The Broad Institute Genome Sequencing Center for Infectious Disease"/>
            <person name="Wu L."/>
            <person name="Ma J."/>
        </authorList>
    </citation>
    <scope>NUCLEOTIDE SEQUENCE [LARGE SCALE GENOMIC DNA]</scope>
    <source>
        <strain evidence="10">JCM 9092</strain>
    </source>
</reference>
<evidence type="ECO:0000256" key="5">
    <source>
        <dbReference type="ARBA" id="ARBA00022989"/>
    </source>
</evidence>
<evidence type="ECO:0000313" key="10">
    <source>
        <dbReference type="Proteomes" id="UP001501637"/>
    </source>
</evidence>
<feature type="compositionally biased region" description="Polar residues" evidence="7">
    <location>
        <begin position="420"/>
        <end position="429"/>
    </location>
</feature>
<dbReference type="Pfam" id="PF05977">
    <property type="entry name" value="MFS_3"/>
    <property type="match status" value="1"/>
</dbReference>
<feature type="transmembrane region" description="Helical" evidence="8">
    <location>
        <begin position="259"/>
        <end position="280"/>
    </location>
</feature>
<dbReference type="Gene3D" id="1.20.1250.20">
    <property type="entry name" value="MFS general substrate transporter like domains"/>
    <property type="match status" value="1"/>
</dbReference>
<dbReference type="PANTHER" id="PTHR23513:SF6">
    <property type="entry name" value="MAJOR FACILITATOR SUPERFAMILY ASSOCIATED DOMAIN-CONTAINING PROTEIN"/>
    <property type="match status" value="1"/>
</dbReference>
<name>A0ABP6N8X7_9ACTN</name>
<comment type="caution">
    <text evidence="9">The sequence shown here is derived from an EMBL/GenBank/DDBJ whole genome shotgun (WGS) entry which is preliminary data.</text>
</comment>
<keyword evidence="2" id="KW-0813">Transport</keyword>
<feature type="transmembrane region" description="Helical" evidence="8">
    <location>
        <begin position="225"/>
        <end position="247"/>
    </location>
</feature>
<evidence type="ECO:0000256" key="8">
    <source>
        <dbReference type="SAM" id="Phobius"/>
    </source>
</evidence>
<dbReference type="InterPro" id="IPR010290">
    <property type="entry name" value="TM_effector"/>
</dbReference>
<feature type="transmembrane region" description="Helical" evidence="8">
    <location>
        <begin position="81"/>
        <end position="101"/>
    </location>
</feature>
<dbReference type="PANTHER" id="PTHR23513">
    <property type="entry name" value="INTEGRAL MEMBRANE EFFLUX PROTEIN-RELATED"/>
    <property type="match status" value="1"/>
</dbReference>
<keyword evidence="5 8" id="KW-1133">Transmembrane helix</keyword>
<feature type="transmembrane region" description="Helical" evidence="8">
    <location>
        <begin position="310"/>
        <end position="335"/>
    </location>
</feature>
<feature type="transmembrane region" description="Helical" evidence="8">
    <location>
        <begin position="372"/>
        <end position="394"/>
    </location>
</feature>
<organism evidence="9 10">
    <name type="scientific">Streptomyces rectiviolaceus</name>
    <dbReference type="NCBI Taxonomy" id="332591"/>
    <lineage>
        <taxon>Bacteria</taxon>
        <taxon>Bacillati</taxon>
        <taxon>Actinomycetota</taxon>
        <taxon>Actinomycetes</taxon>
        <taxon>Kitasatosporales</taxon>
        <taxon>Streptomycetaceae</taxon>
        <taxon>Streptomyces</taxon>
    </lineage>
</organism>
<evidence type="ECO:0000256" key="6">
    <source>
        <dbReference type="ARBA" id="ARBA00023136"/>
    </source>
</evidence>
<dbReference type="RefSeq" id="WP_344528182.1">
    <property type="nucleotide sequence ID" value="NZ_BAAAUG010000159.1"/>
</dbReference>
<gene>
    <name evidence="9" type="ORF">GCM10010449_70410</name>
</gene>
<feature type="region of interest" description="Disordered" evidence="7">
    <location>
        <begin position="403"/>
        <end position="429"/>
    </location>
</feature>
<feature type="transmembrane region" description="Helical" evidence="8">
    <location>
        <begin position="107"/>
        <end position="127"/>
    </location>
</feature>
<evidence type="ECO:0000256" key="4">
    <source>
        <dbReference type="ARBA" id="ARBA00022692"/>
    </source>
</evidence>
<accession>A0ABP6N8X7</accession>
<evidence type="ECO:0000313" key="9">
    <source>
        <dbReference type="EMBL" id="GAA3140310.1"/>
    </source>
</evidence>
<keyword evidence="3" id="KW-1003">Cell membrane</keyword>